<feature type="signal peptide" evidence="1">
    <location>
        <begin position="1"/>
        <end position="21"/>
    </location>
</feature>
<comment type="caution">
    <text evidence="3">The sequence shown here is derived from an EMBL/GenBank/DDBJ whole genome shotgun (WGS) entry which is preliminary data.</text>
</comment>
<gene>
    <name evidence="3" type="ORF">HRbin17_02166</name>
</gene>
<dbReference type="Gene3D" id="2.60.40.420">
    <property type="entry name" value="Cupredoxins - blue copper proteins"/>
    <property type="match status" value="1"/>
</dbReference>
<accession>A0A2H5XES2</accession>
<keyword evidence="1" id="KW-0732">Signal</keyword>
<protein>
    <recommendedName>
        <fullName evidence="2">Rhamnogalacturonan lyase domain-containing protein</fullName>
    </recommendedName>
</protein>
<dbReference type="GO" id="GO:0030246">
    <property type="term" value="F:carbohydrate binding"/>
    <property type="evidence" value="ECO:0007669"/>
    <property type="project" value="InterPro"/>
</dbReference>
<sequence length="236" mass="25522">MKRVVSWLLSGLLLAPAAAQTGTIVGKVVFKGVPPKPKEVSAAAMKAADAKCAALHKGNPLRVEEIAVNKNGTLRGVLVYLKSGVKGTFKPPAKTVEVDQIGCLFVPHVAAAQVGQPVAFRNSDPLLHNIRANSKQGQSFNIAQPVKGMKQVRKFTKPEIGIQLRCDVHWWMTGYLHILPHPFFAITGNDGSFVIKSVPAGTYTVAAWHEKLGEQRKKVTVKPNATVQVEFVFGSK</sequence>
<organism evidence="3 4">
    <name type="scientific">Candidatus Fervidibacter japonicus</name>
    <dbReference type="NCBI Taxonomy" id="2035412"/>
    <lineage>
        <taxon>Bacteria</taxon>
        <taxon>Candidatus Fervidibacterota</taxon>
        <taxon>Candidatus Fervidibacter</taxon>
    </lineage>
</organism>
<dbReference type="EMBL" id="BEHT01000033">
    <property type="protein sequence ID" value="GBC99637.1"/>
    <property type="molecule type" value="Genomic_DNA"/>
</dbReference>
<evidence type="ECO:0000256" key="1">
    <source>
        <dbReference type="SAM" id="SignalP"/>
    </source>
</evidence>
<evidence type="ECO:0000259" key="2">
    <source>
        <dbReference type="Pfam" id="PF14686"/>
    </source>
</evidence>
<feature type="chain" id="PRO_5014144059" description="Rhamnogalacturonan lyase domain-containing protein" evidence="1">
    <location>
        <begin position="22"/>
        <end position="236"/>
    </location>
</feature>
<dbReference type="InterPro" id="IPR008972">
    <property type="entry name" value="Cupredoxin"/>
</dbReference>
<reference evidence="4" key="1">
    <citation type="submission" date="2017-09" db="EMBL/GenBank/DDBJ databases">
        <title>Metaegenomics of thermophilic ammonia-oxidizing enrichment culture.</title>
        <authorList>
            <person name="Kato S."/>
            <person name="Suzuki K."/>
        </authorList>
    </citation>
    <scope>NUCLEOTIDE SEQUENCE [LARGE SCALE GENOMIC DNA]</scope>
</reference>
<feature type="domain" description="Rhamnogalacturonan lyase" evidence="2">
    <location>
        <begin position="185"/>
        <end position="228"/>
    </location>
</feature>
<dbReference type="Pfam" id="PF14686">
    <property type="entry name" value="fn3_3"/>
    <property type="match status" value="1"/>
</dbReference>
<dbReference type="AlphaFoldDB" id="A0A2H5XES2"/>
<evidence type="ECO:0000313" key="4">
    <source>
        <dbReference type="Proteomes" id="UP000236173"/>
    </source>
</evidence>
<dbReference type="InterPro" id="IPR029413">
    <property type="entry name" value="RG-lyase_II"/>
</dbReference>
<name>A0A2H5XES2_9BACT</name>
<proteinExistence type="predicted"/>
<dbReference type="Gene3D" id="2.60.40.1120">
    <property type="entry name" value="Carboxypeptidase-like, regulatory domain"/>
    <property type="match status" value="1"/>
</dbReference>
<evidence type="ECO:0000313" key="3">
    <source>
        <dbReference type="EMBL" id="GBC99637.1"/>
    </source>
</evidence>
<dbReference type="InterPro" id="IPR013784">
    <property type="entry name" value="Carb-bd-like_fold"/>
</dbReference>
<dbReference type="SUPFAM" id="SSF49452">
    <property type="entry name" value="Starch-binding domain-like"/>
    <property type="match status" value="1"/>
</dbReference>
<dbReference type="Proteomes" id="UP000236173">
    <property type="component" value="Unassembled WGS sequence"/>
</dbReference>
<dbReference type="SUPFAM" id="SSF49503">
    <property type="entry name" value="Cupredoxins"/>
    <property type="match status" value="1"/>
</dbReference>